<accession>A0A6N4WGA0</accession>
<organism evidence="2 3">
    <name type="scientific">Mycolicibacterium anyangense</name>
    <dbReference type="NCBI Taxonomy" id="1431246"/>
    <lineage>
        <taxon>Bacteria</taxon>
        <taxon>Bacillati</taxon>
        <taxon>Actinomycetota</taxon>
        <taxon>Actinomycetes</taxon>
        <taxon>Mycobacteriales</taxon>
        <taxon>Mycobacteriaceae</taxon>
        <taxon>Mycolicibacterium</taxon>
    </lineage>
</organism>
<feature type="domain" description="Carrier" evidence="1">
    <location>
        <begin position="1"/>
        <end position="77"/>
    </location>
</feature>
<dbReference type="InterPro" id="IPR036736">
    <property type="entry name" value="ACP-like_sf"/>
</dbReference>
<dbReference type="AlphaFoldDB" id="A0A6N4WGA0"/>
<dbReference type="EMBL" id="AP022620">
    <property type="protein sequence ID" value="BBZ79855.1"/>
    <property type="molecule type" value="Genomic_DNA"/>
</dbReference>
<evidence type="ECO:0000313" key="3">
    <source>
        <dbReference type="Proteomes" id="UP000467249"/>
    </source>
</evidence>
<dbReference type="Gene3D" id="1.10.1200.10">
    <property type="entry name" value="ACP-like"/>
    <property type="match status" value="1"/>
</dbReference>
<keyword evidence="3" id="KW-1185">Reference proteome</keyword>
<dbReference type="NCBIfam" id="NF005480">
    <property type="entry name" value="PRK07081.1"/>
    <property type="match status" value="1"/>
</dbReference>
<dbReference type="RefSeq" id="WP_163807177.1">
    <property type="nucleotide sequence ID" value="NZ_AP022620.1"/>
</dbReference>
<dbReference type="Proteomes" id="UP000467249">
    <property type="component" value="Chromosome"/>
</dbReference>
<protein>
    <submittedName>
        <fullName evidence="2">Aminoacyl carrier protein</fullName>
    </submittedName>
</protein>
<dbReference type="Pfam" id="PF00550">
    <property type="entry name" value="PP-binding"/>
    <property type="match status" value="1"/>
</dbReference>
<dbReference type="InterPro" id="IPR009081">
    <property type="entry name" value="PP-bd_ACP"/>
</dbReference>
<dbReference type="SUPFAM" id="SSF47336">
    <property type="entry name" value="ACP-like"/>
    <property type="match status" value="1"/>
</dbReference>
<gene>
    <name evidence="2" type="ORF">MANY_51920</name>
</gene>
<reference evidence="2 3" key="1">
    <citation type="journal article" date="2019" name="Emerg. Microbes Infect.">
        <title>Comprehensive subspecies identification of 175 nontuberculous mycobacteria species based on 7547 genomic profiles.</title>
        <authorList>
            <person name="Matsumoto Y."/>
            <person name="Kinjo T."/>
            <person name="Motooka D."/>
            <person name="Nabeya D."/>
            <person name="Jung N."/>
            <person name="Uechi K."/>
            <person name="Horii T."/>
            <person name="Iida T."/>
            <person name="Fujita J."/>
            <person name="Nakamura S."/>
        </authorList>
    </citation>
    <scope>NUCLEOTIDE SEQUENCE [LARGE SCALE GENOMIC DNA]</scope>
    <source>
        <strain evidence="2 3">JCM 30275</strain>
    </source>
</reference>
<dbReference type="PROSITE" id="PS50075">
    <property type="entry name" value="CARRIER"/>
    <property type="match status" value="1"/>
</dbReference>
<evidence type="ECO:0000313" key="2">
    <source>
        <dbReference type="EMBL" id="BBZ79855.1"/>
    </source>
</evidence>
<evidence type="ECO:0000259" key="1">
    <source>
        <dbReference type="PROSITE" id="PS50075"/>
    </source>
</evidence>
<name>A0A6N4WGA0_9MYCO</name>
<dbReference type="KEGG" id="many:MANY_51920"/>
<sequence>MQERIREVLAAHGRMPVDPHGIDSDADLYKLGLTSHASVNVMLALEDEFDIEFPDEALKKSTFASVTNIARVVGGLAETSV</sequence>
<proteinExistence type="predicted"/>